<dbReference type="EMBL" id="JAUSWV010000002">
    <property type="protein sequence ID" value="MDQ0578528.1"/>
    <property type="molecule type" value="Genomic_DNA"/>
</dbReference>
<accession>A0ABU0NIH2</accession>
<name>A0ABU0NIH2_STRRH</name>
<evidence type="ECO:0000313" key="2">
    <source>
        <dbReference type="Proteomes" id="UP001230654"/>
    </source>
</evidence>
<dbReference type="Proteomes" id="UP001230654">
    <property type="component" value="Unassembled WGS sequence"/>
</dbReference>
<protein>
    <submittedName>
        <fullName evidence="1">Uncharacterized protein</fullName>
    </submittedName>
</protein>
<evidence type="ECO:0000313" key="1">
    <source>
        <dbReference type="EMBL" id="MDQ0578528.1"/>
    </source>
</evidence>
<comment type="caution">
    <text evidence="1">The sequence shown here is derived from an EMBL/GenBank/DDBJ whole genome shotgun (WGS) entry which is preliminary data.</text>
</comment>
<sequence>MVRCGSVRRRAAPRFLPQGPAQWAATAVTGLASLAQFGFLARYGGRHGVGSHRIAAAEPYVPPALHPPLVELSE</sequence>
<reference evidence="1 2" key="1">
    <citation type="submission" date="2023-07" db="EMBL/GenBank/DDBJ databases">
        <title>Comparative genomics of wheat-associated soil bacteria to identify genetic determinants of phenazine resistance.</title>
        <authorList>
            <person name="Mouncey N."/>
        </authorList>
    </citation>
    <scope>NUCLEOTIDE SEQUENCE [LARGE SCALE GENOMIC DNA]</scope>
    <source>
        <strain evidence="1 2">B2I6</strain>
    </source>
</reference>
<proteinExistence type="predicted"/>
<gene>
    <name evidence="1" type="ORF">QF030_000706</name>
</gene>
<keyword evidence="2" id="KW-1185">Reference proteome</keyword>
<organism evidence="1 2">
    <name type="scientific">Streptomyces rishiriensis</name>
    <dbReference type="NCBI Taxonomy" id="68264"/>
    <lineage>
        <taxon>Bacteria</taxon>
        <taxon>Bacillati</taxon>
        <taxon>Actinomycetota</taxon>
        <taxon>Actinomycetes</taxon>
        <taxon>Kitasatosporales</taxon>
        <taxon>Streptomycetaceae</taxon>
        <taxon>Streptomyces</taxon>
    </lineage>
</organism>